<reference evidence="2 3" key="1">
    <citation type="submission" date="2023-08" db="EMBL/GenBank/DDBJ databases">
        <title>Annotated Genome Sequence of Vanrija albida AlHP1.</title>
        <authorList>
            <person name="Herzog R."/>
        </authorList>
    </citation>
    <scope>NUCLEOTIDE SEQUENCE [LARGE SCALE GENOMIC DNA]</scope>
    <source>
        <strain evidence="2 3">AlHP1</strain>
    </source>
</reference>
<feature type="region of interest" description="Disordered" evidence="1">
    <location>
        <begin position="1"/>
        <end position="21"/>
    </location>
</feature>
<dbReference type="EMBL" id="JBBXJM010000006">
    <property type="protein sequence ID" value="KAL1406118.1"/>
    <property type="molecule type" value="Genomic_DNA"/>
</dbReference>
<name>A0ABR3PUK0_9TREE</name>
<feature type="compositionally biased region" description="Acidic residues" evidence="1">
    <location>
        <begin position="8"/>
        <end position="17"/>
    </location>
</feature>
<proteinExistence type="predicted"/>
<comment type="caution">
    <text evidence="2">The sequence shown here is derived from an EMBL/GenBank/DDBJ whole genome shotgun (WGS) entry which is preliminary data.</text>
</comment>
<evidence type="ECO:0000256" key="1">
    <source>
        <dbReference type="SAM" id="MobiDB-lite"/>
    </source>
</evidence>
<gene>
    <name evidence="2" type="ORF">Q8F55_007801</name>
</gene>
<dbReference type="GeneID" id="95988844"/>
<sequence>MSASSPWLDDDESDGSDNDAFGSEILLEPFTVEALMDVERLRVLGSKVAEACARREERLRRQRAKANASTARDERVVNDRLARGLRADHWRLTGHEVEHKLRRLTEWALREAASEGGLVQVQLTPLLSPSSCIGTDTTTGYLPLPPELVCPLVLPLLEAERAYRLKLTSSMFLSRDDPRRSAGINVECLTRRLRAWGQAGRWERAGEWAVEEALEWGVEQGLFYVCEGGFAVHTGRVSS</sequence>
<evidence type="ECO:0000313" key="2">
    <source>
        <dbReference type="EMBL" id="KAL1406118.1"/>
    </source>
</evidence>
<keyword evidence="3" id="KW-1185">Reference proteome</keyword>
<organism evidence="2 3">
    <name type="scientific">Vanrija albida</name>
    <dbReference type="NCBI Taxonomy" id="181172"/>
    <lineage>
        <taxon>Eukaryota</taxon>
        <taxon>Fungi</taxon>
        <taxon>Dikarya</taxon>
        <taxon>Basidiomycota</taxon>
        <taxon>Agaricomycotina</taxon>
        <taxon>Tremellomycetes</taxon>
        <taxon>Trichosporonales</taxon>
        <taxon>Trichosporonaceae</taxon>
        <taxon>Vanrija</taxon>
    </lineage>
</organism>
<evidence type="ECO:0000313" key="3">
    <source>
        <dbReference type="Proteomes" id="UP001565368"/>
    </source>
</evidence>
<accession>A0ABR3PUK0</accession>
<protein>
    <submittedName>
        <fullName evidence="2">Uncharacterized protein</fullName>
    </submittedName>
</protein>
<dbReference type="Proteomes" id="UP001565368">
    <property type="component" value="Unassembled WGS sequence"/>
</dbReference>
<dbReference type="RefSeq" id="XP_069206062.1">
    <property type="nucleotide sequence ID" value="XM_069356221.1"/>
</dbReference>